<evidence type="ECO:0000313" key="2">
    <source>
        <dbReference type="EMBL" id="PNT69920.1"/>
    </source>
</evidence>
<evidence type="ECO:0000313" key="3">
    <source>
        <dbReference type="EnsemblPlants" id="PNT69920"/>
    </source>
</evidence>
<evidence type="ECO:0000313" key="4">
    <source>
        <dbReference type="Proteomes" id="UP000008810"/>
    </source>
</evidence>
<organism evidence="2">
    <name type="scientific">Brachypodium distachyon</name>
    <name type="common">Purple false brome</name>
    <name type="synonym">Trachynia distachya</name>
    <dbReference type="NCBI Taxonomy" id="15368"/>
    <lineage>
        <taxon>Eukaryota</taxon>
        <taxon>Viridiplantae</taxon>
        <taxon>Streptophyta</taxon>
        <taxon>Embryophyta</taxon>
        <taxon>Tracheophyta</taxon>
        <taxon>Spermatophyta</taxon>
        <taxon>Magnoliopsida</taxon>
        <taxon>Liliopsida</taxon>
        <taxon>Poales</taxon>
        <taxon>Poaceae</taxon>
        <taxon>BOP clade</taxon>
        <taxon>Pooideae</taxon>
        <taxon>Stipodae</taxon>
        <taxon>Brachypodieae</taxon>
        <taxon>Brachypodium</taxon>
    </lineage>
</organism>
<dbReference type="AlphaFoldDB" id="A0A2K2D6L1"/>
<reference evidence="2" key="2">
    <citation type="submission" date="2017-06" db="EMBL/GenBank/DDBJ databases">
        <title>WGS assembly of Brachypodium distachyon.</title>
        <authorList>
            <consortium name="The International Brachypodium Initiative"/>
            <person name="Lucas S."/>
            <person name="Harmon-Smith M."/>
            <person name="Lail K."/>
            <person name="Tice H."/>
            <person name="Grimwood J."/>
            <person name="Bruce D."/>
            <person name="Barry K."/>
            <person name="Shu S."/>
            <person name="Lindquist E."/>
            <person name="Wang M."/>
            <person name="Pitluck S."/>
            <person name="Vogel J.P."/>
            <person name="Garvin D.F."/>
            <person name="Mockler T.C."/>
            <person name="Schmutz J."/>
            <person name="Rokhsar D."/>
            <person name="Bevan M.W."/>
        </authorList>
    </citation>
    <scope>NUCLEOTIDE SEQUENCE</scope>
    <source>
        <strain evidence="2">Bd21</strain>
    </source>
</reference>
<dbReference type="InParanoid" id="A0A2K2D6L1"/>
<reference evidence="3" key="3">
    <citation type="submission" date="2018-08" db="UniProtKB">
        <authorList>
            <consortium name="EnsemblPlants"/>
        </authorList>
    </citation>
    <scope>IDENTIFICATION</scope>
    <source>
        <strain evidence="3">cv. Bd21</strain>
    </source>
</reference>
<gene>
    <name evidence="2" type="ORF">BRADI_2g02978v3</name>
</gene>
<feature type="region of interest" description="Disordered" evidence="1">
    <location>
        <begin position="44"/>
        <end position="117"/>
    </location>
</feature>
<accession>A0A2K2D6L1</accession>
<dbReference type="Gramene" id="PNT69920">
    <property type="protein sequence ID" value="PNT69920"/>
    <property type="gene ID" value="BRADI_2g02978v3"/>
</dbReference>
<proteinExistence type="predicted"/>
<reference evidence="2 3" key="1">
    <citation type="journal article" date="2010" name="Nature">
        <title>Genome sequencing and analysis of the model grass Brachypodium distachyon.</title>
        <authorList>
            <consortium name="International Brachypodium Initiative"/>
        </authorList>
    </citation>
    <scope>NUCLEOTIDE SEQUENCE [LARGE SCALE GENOMIC DNA]</scope>
    <source>
        <strain evidence="2 3">Bd21</strain>
    </source>
</reference>
<protein>
    <submittedName>
        <fullName evidence="2 3">Uncharacterized protein</fullName>
    </submittedName>
</protein>
<dbReference type="EMBL" id="CM000881">
    <property type="protein sequence ID" value="PNT69920.1"/>
    <property type="molecule type" value="Genomic_DNA"/>
</dbReference>
<keyword evidence="4" id="KW-1185">Reference proteome</keyword>
<dbReference type="Proteomes" id="UP000008810">
    <property type="component" value="Chromosome 2"/>
</dbReference>
<sequence>MAQFRGVSLDTAGHSELLDDTRVGPSLEAISPFSPPVPSLFLAPARGSSGCGPSRKQQRPSSLLLLRRRRSSPATPHPRTRPPCHPFPSLSSAPARPRRRALLVGSSLPKKRTVRTA</sequence>
<name>A0A2K2D6L1_BRADI</name>
<evidence type="ECO:0000256" key="1">
    <source>
        <dbReference type="SAM" id="MobiDB-lite"/>
    </source>
</evidence>
<dbReference type="EnsemblPlants" id="PNT69920">
    <property type="protein sequence ID" value="PNT69920"/>
    <property type="gene ID" value="BRADI_2g02978v3"/>
</dbReference>